<gene>
    <name evidence="1" type="ORF">H8700_08000</name>
</gene>
<comment type="caution">
    <text evidence="1">The sequence shown here is derived from an EMBL/GenBank/DDBJ whole genome shotgun (WGS) entry which is preliminary data.</text>
</comment>
<proteinExistence type="predicted"/>
<name>A0ABR7MV28_9FIRM</name>
<sequence length="225" mass="27078">MQQYILIEKLKKYISENDNIIQKLHFIIMYYNDILLVLKSNTSDQKKQNCLKNIKHKYQSSFDYLENKFNLISLAEIQMNYKSENLYQKCHDNKKKLQTSLLKIQMQNTFFYDLIRTLEEDENTEYFIADEIITPEIREDTQFNYNKEKLSEKSFHEMICIVNEILNENLIKAISHLNYLNRHITDGSNMENKIQIKLAVEEIEKIKQKISLIKQQLNVFKTFEI</sequence>
<evidence type="ECO:0000313" key="1">
    <source>
        <dbReference type="EMBL" id="MBC8557650.1"/>
    </source>
</evidence>
<reference evidence="1 2" key="1">
    <citation type="submission" date="2020-08" db="EMBL/GenBank/DDBJ databases">
        <title>Genome public.</title>
        <authorList>
            <person name="Liu C."/>
            <person name="Sun Q."/>
        </authorList>
    </citation>
    <scope>NUCLEOTIDE SEQUENCE [LARGE SCALE GENOMIC DNA]</scope>
    <source>
        <strain evidence="1 2">BX3</strain>
    </source>
</reference>
<accession>A0ABR7MV28</accession>
<dbReference type="RefSeq" id="WP_249304939.1">
    <property type="nucleotide sequence ID" value="NZ_JACRSW010000030.1"/>
</dbReference>
<keyword evidence="2" id="KW-1185">Reference proteome</keyword>
<protein>
    <submittedName>
        <fullName evidence="1">Uncharacterized protein</fullName>
    </submittedName>
</protein>
<dbReference type="EMBL" id="JACRSW010000030">
    <property type="protein sequence ID" value="MBC8557650.1"/>
    <property type="molecule type" value="Genomic_DNA"/>
</dbReference>
<dbReference type="Proteomes" id="UP000637513">
    <property type="component" value="Unassembled WGS sequence"/>
</dbReference>
<evidence type="ECO:0000313" key="2">
    <source>
        <dbReference type="Proteomes" id="UP000637513"/>
    </source>
</evidence>
<organism evidence="1 2">
    <name type="scientific">Jutongia hominis</name>
    <dbReference type="NCBI Taxonomy" id="2763664"/>
    <lineage>
        <taxon>Bacteria</taxon>
        <taxon>Bacillati</taxon>
        <taxon>Bacillota</taxon>
        <taxon>Clostridia</taxon>
        <taxon>Lachnospirales</taxon>
        <taxon>Lachnospiraceae</taxon>
        <taxon>Jutongia</taxon>
    </lineage>
</organism>